<dbReference type="EMBL" id="BPLQ01013774">
    <property type="protein sequence ID" value="GIY74695.1"/>
    <property type="molecule type" value="Genomic_DNA"/>
</dbReference>
<evidence type="ECO:0000313" key="2">
    <source>
        <dbReference type="Proteomes" id="UP001054837"/>
    </source>
</evidence>
<name>A0AAV4VW73_9ARAC</name>
<evidence type="ECO:0000313" key="1">
    <source>
        <dbReference type="EMBL" id="GIY74695.1"/>
    </source>
</evidence>
<sequence length="141" mass="17028">MRKYLLPKKQTHLLHQEDFPTSESDRGDGDCVKSRLNRNNVWKSICSGWRFRTEKELDIKMLSTVPRIRKNSRFFRREKNGAERIYRRQNFSIRFCPSDSVFRREKISCNCLNRKTRCVRARDFMLLSKILTKLIFPTFMT</sequence>
<keyword evidence="2" id="KW-1185">Reference proteome</keyword>
<organism evidence="1 2">
    <name type="scientific">Caerostris darwini</name>
    <dbReference type="NCBI Taxonomy" id="1538125"/>
    <lineage>
        <taxon>Eukaryota</taxon>
        <taxon>Metazoa</taxon>
        <taxon>Ecdysozoa</taxon>
        <taxon>Arthropoda</taxon>
        <taxon>Chelicerata</taxon>
        <taxon>Arachnida</taxon>
        <taxon>Araneae</taxon>
        <taxon>Araneomorphae</taxon>
        <taxon>Entelegynae</taxon>
        <taxon>Araneoidea</taxon>
        <taxon>Araneidae</taxon>
        <taxon>Caerostris</taxon>
    </lineage>
</organism>
<reference evidence="1 2" key="1">
    <citation type="submission" date="2021-06" db="EMBL/GenBank/DDBJ databases">
        <title>Caerostris darwini draft genome.</title>
        <authorList>
            <person name="Kono N."/>
            <person name="Arakawa K."/>
        </authorList>
    </citation>
    <scope>NUCLEOTIDE SEQUENCE [LARGE SCALE GENOMIC DNA]</scope>
</reference>
<comment type="caution">
    <text evidence="1">The sequence shown here is derived from an EMBL/GenBank/DDBJ whole genome shotgun (WGS) entry which is preliminary data.</text>
</comment>
<dbReference type="AlphaFoldDB" id="A0AAV4VW73"/>
<dbReference type="Proteomes" id="UP001054837">
    <property type="component" value="Unassembled WGS sequence"/>
</dbReference>
<accession>A0AAV4VW73</accession>
<proteinExistence type="predicted"/>
<protein>
    <submittedName>
        <fullName evidence="1">Uncharacterized protein</fullName>
    </submittedName>
</protein>
<gene>
    <name evidence="1" type="ORF">CDAR_524371</name>
</gene>